<organism evidence="3 4">
    <name type="scientific">Intoshia linei</name>
    <dbReference type="NCBI Taxonomy" id="1819745"/>
    <lineage>
        <taxon>Eukaryota</taxon>
        <taxon>Metazoa</taxon>
        <taxon>Spiralia</taxon>
        <taxon>Lophotrochozoa</taxon>
        <taxon>Mesozoa</taxon>
        <taxon>Orthonectida</taxon>
        <taxon>Rhopaluridae</taxon>
        <taxon>Intoshia</taxon>
    </lineage>
</organism>
<name>A0A177BCL4_9BILA</name>
<proteinExistence type="inferred from homology"/>
<comment type="similarity">
    <text evidence="1">Belongs to the SNF7 family.</text>
</comment>
<dbReference type="Gene3D" id="6.10.140.1230">
    <property type="match status" value="1"/>
</dbReference>
<gene>
    <name evidence="3" type="ORF">A3Q56_00276</name>
</gene>
<feature type="coiled-coil region" evidence="2">
    <location>
        <begin position="9"/>
        <end position="52"/>
    </location>
</feature>
<comment type="caution">
    <text evidence="3">The sequence shown here is derived from an EMBL/GenBank/DDBJ whole genome shotgun (WGS) entry which is preliminary data.</text>
</comment>
<dbReference type="EMBL" id="LWCA01000013">
    <property type="protein sequence ID" value="OAF71955.1"/>
    <property type="molecule type" value="Genomic_DNA"/>
</dbReference>
<evidence type="ECO:0000256" key="2">
    <source>
        <dbReference type="SAM" id="Coils"/>
    </source>
</evidence>
<evidence type="ECO:0000313" key="3">
    <source>
        <dbReference type="EMBL" id="OAF71955.1"/>
    </source>
</evidence>
<dbReference type="PANTHER" id="PTHR10476">
    <property type="entry name" value="CHARGED MULTIVESICULAR BODY PROTEIN"/>
    <property type="match status" value="1"/>
</dbReference>
<protein>
    <submittedName>
        <fullName evidence="3">Charged multivesicular body protein 1</fullName>
    </submittedName>
</protein>
<reference evidence="3 4" key="1">
    <citation type="submission" date="2016-04" db="EMBL/GenBank/DDBJ databases">
        <title>The genome of Intoshia linei affirms orthonectids as highly simplified spiralians.</title>
        <authorList>
            <person name="Mikhailov K.V."/>
            <person name="Slusarev G.S."/>
            <person name="Nikitin M.A."/>
            <person name="Logacheva M.D."/>
            <person name="Penin A."/>
            <person name="Aleoshin V."/>
            <person name="Panchin Y.V."/>
        </authorList>
    </citation>
    <scope>NUCLEOTIDE SEQUENCE [LARGE SCALE GENOMIC DNA]</scope>
    <source>
        <strain evidence="3">Intl2013</strain>
        <tissue evidence="3">Whole animal</tissue>
    </source>
</reference>
<dbReference type="Proteomes" id="UP000078046">
    <property type="component" value="Unassembled WGS sequence"/>
</dbReference>
<dbReference type="OrthoDB" id="10266568at2759"/>
<evidence type="ECO:0000313" key="4">
    <source>
        <dbReference type="Proteomes" id="UP000078046"/>
    </source>
</evidence>
<accession>A0A177BCL4</accession>
<evidence type="ECO:0000256" key="1">
    <source>
        <dbReference type="ARBA" id="ARBA00006190"/>
    </source>
</evidence>
<sequence length="198" mass="22632">MSRQSEKLMFELQMDVKKMKREADKAKSRSEMAKKKVKNLILKNEIKEAEIEAENSISLYNRSLMYRRYASKIDLIAHKLRHKQAIEGMTKNMTKIAHSLHNSLTTAKIGNITEISELFEQQMEKLDIHSGIVQNTVAASDVINAPANEIQNLMKAAADEAGIEYNIALSSNDQQNTVTEQTEIEEDLNEELRKLRQL</sequence>
<keyword evidence="4" id="KW-1185">Reference proteome</keyword>
<dbReference type="InterPro" id="IPR005024">
    <property type="entry name" value="Snf7_fam"/>
</dbReference>
<dbReference type="AlphaFoldDB" id="A0A177BCL4"/>
<dbReference type="GO" id="GO:0007034">
    <property type="term" value="P:vacuolar transport"/>
    <property type="evidence" value="ECO:0007669"/>
    <property type="project" value="InterPro"/>
</dbReference>
<keyword evidence="2" id="KW-0175">Coiled coil</keyword>